<dbReference type="Pfam" id="PF01131">
    <property type="entry name" value="Topoisom_bac"/>
    <property type="match status" value="2"/>
</dbReference>
<keyword evidence="4" id="KW-0799">Topoisomerase</keyword>
<evidence type="ECO:0000256" key="6">
    <source>
        <dbReference type="ARBA" id="ARBA00023235"/>
    </source>
</evidence>
<dbReference type="PRINTS" id="PR00417">
    <property type="entry name" value="PRTPISMRASEI"/>
</dbReference>
<evidence type="ECO:0000256" key="4">
    <source>
        <dbReference type="ARBA" id="ARBA00023029"/>
    </source>
</evidence>
<dbReference type="InterPro" id="IPR013826">
    <property type="entry name" value="Topo_IA_cen_sub3"/>
</dbReference>
<dbReference type="GO" id="GO:0003677">
    <property type="term" value="F:DNA binding"/>
    <property type="evidence" value="ECO:0007669"/>
    <property type="project" value="UniProtKB-KW"/>
</dbReference>
<keyword evidence="6" id="KW-0413">Isomerase</keyword>
<dbReference type="EMBL" id="MN740152">
    <property type="protein sequence ID" value="QHT90044.1"/>
    <property type="molecule type" value="Genomic_DNA"/>
</dbReference>
<dbReference type="SUPFAM" id="SSF56712">
    <property type="entry name" value="Prokaryotic type I DNA topoisomerase"/>
    <property type="match status" value="1"/>
</dbReference>
<dbReference type="InterPro" id="IPR006171">
    <property type="entry name" value="TOPRIM_dom"/>
</dbReference>
<evidence type="ECO:0000256" key="5">
    <source>
        <dbReference type="ARBA" id="ARBA00023125"/>
    </source>
</evidence>
<dbReference type="InterPro" id="IPR003601">
    <property type="entry name" value="Topo_IA_2"/>
</dbReference>
<comment type="similarity">
    <text evidence="2">Belongs to the type IA topoisomerase family.</text>
</comment>
<evidence type="ECO:0000256" key="7">
    <source>
        <dbReference type="SAM" id="MobiDB-lite"/>
    </source>
</evidence>
<dbReference type="Pfam" id="PF01751">
    <property type="entry name" value="Toprim"/>
    <property type="match status" value="1"/>
</dbReference>
<evidence type="ECO:0000256" key="2">
    <source>
        <dbReference type="ARBA" id="ARBA00009446"/>
    </source>
</evidence>
<evidence type="ECO:0000256" key="1">
    <source>
        <dbReference type="ARBA" id="ARBA00000213"/>
    </source>
</evidence>
<dbReference type="CDD" id="cd00186">
    <property type="entry name" value="TOP1Ac"/>
    <property type="match status" value="1"/>
</dbReference>
<dbReference type="GO" id="GO:0006265">
    <property type="term" value="P:DNA topological change"/>
    <property type="evidence" value="ECO:0007669"/>
    <property type="project" value="InterPro"/>
</dbReference>
<dbReference type="Gene3D" id="3.40.50.140">
    <property type="match status" value="1"/>
</dbReference>
<sequence>MAYNLVIVESPAKCSKIAGFLGAGYKVIATMGHIRALEEELDAIGLSRDFEPKYRFLTKEKARAIKEIKDAASSAKAVYLAADDDREGEAIAYSVCALLKLNPSVTPRAVFHEITKDAVCKAVAEPRLLDMNKVYAQQGRAMLDMMVGFTISPLLWKHVTSGLSAGRCQTPALRLVWEREEAIRHFKAASSWRIAGSWSSGSGSVPFPAALLDELEDEESALNYLENHSASDDSGIVLTAVTRPWSESPPAPLITSTLQQQASALFRSNPKNTMQSAQRLYEGGHITYMRTDSAVLSEEAVAAAKEEVKKKYGEAFVGSGTALQAKEKKKGAGRPKKAEAAADAKPKAQEAHEAIRPTHFEIVELPTTEDWNSYDRRIYKLIWLRAMQSVMAAALGEKRTVQFQLAGDEDAEFKWEATWRRTTFEGWHKADTKETVVVEDDAEGSADDAAEASWSAAAQLAPGTKLTWTALEANPHKTKSQPRFNEATLVRELESQGIGRPSTFASLIATILDKNYVEKKDIPGVTATVKRYWLETHSWPPKSEEKQMKTGEEKGKLTPTGLGSSVIEFALKHFPDLFDYSFTASMESRLDKIAAGQEPWKLVLKDTWSSYKERYEKLKIVASSGGGGSGEANDRRRELGEGLIAIQTKKGPLLLREDPNGDKDATQFFGWPAGVSLSVLTLEDAKQFIGAKAEAEAFGYHEGAPMKKRSGPYGPYIEWKELKIPYKVGEAITVADIVGRIEAKEKAVAGGHSVGPFEIRSGPYGLYMFKKDAIKKNFVSVPEGVDVGALTVAAATALFQAGLQSKARSKQFKNNIKQAKEV</sequence>
<organism evidence="10">
    <name type="scientific">viral metagenome</name>
    <dbReference type="NCBI Taxonomy" id="1070528"/>
    <lineage>
        <taxon>unclassified sequences</taxon>
        <taxon>metagenomes</taxon>
        <taxon>organismal metagenomes</taxon>
    </lineage>
</organism>
<evidence type="ECO:0000259" key="8">
    <source>
        <dbReference type="PROSITE" id="PS50880"/>
    </source>
</evidence>
<dbReference type="PANTHER" id="PTHR42785:SF1">
    <property type="entry name" value="DNA TOPOISOMERASE"/>
    <property type="match status" value="1"/>
</dbReference>
<dbReference type="Gene3D" id="2.70.20.10">
    <property type="entry name" value="Topoisomerase I, domain 3"/>
    <property type="match status" value="1"/>
</dbReference>
<reference evidence="10" key="1">
    <citation type="journal article" date="2020" name="Nature">
        <title>Giant virus diversity and host interactions through global metagenomics.</title>
        <authorList>
            <person name="Schulz F."/>
            <person name="Roux S."/>
            <person name="Paez-Espino D."/>
            <person name="Jungbluth S."/>
            <person name="Walsh D.A."/>
            <person name="Denef V.J."/>
            <person name="McMahon K.D."/>
            <person name="Konstantinidis K.T."/>
            <person name="Eloe-Fadrosh E.A."/>
            <person name="Kyrpides N.C."/>
            <person name="Woyke T."/>
        </authorList>
    </citation>
    <scope>NUCLEOTIDE SEQUENCE</scope>
    <source>
        <strain evidence="10">GVMAG-M-3300023184-62</strain>
    </source>
</reference>
<dbReference type="InterPro" id="IPR013824">
    <property type="entry name" value="Topo_IA_cen_sub1"/>
</dbReference>
<dbReference type="SMART" id="SM00493">
    <property type="entry name" value="TOPRIM"/>
    <property type="match status" value="1"/>
</dbReference>
<dbReference type="PROSITE" id="PS52039">
    <property type="entry name" value="TOPO_IA_2"/>
    <property type="match status" value="1"/>
</dbReference>
<dbReference type="GO" id="GO:0003917">
    <property type="term" value="F:DNA topoisomerase type I (single strand cut, ATP-independent) activity"/>
    <property type="evidence" value="ECO:0007669"/>
    <property type="project" value="UniProtKB-EC"/>
</dbReference>
<dbReference type="SMART" id="SM00437">
    <property type="entry name" value="TOP1Ac"/>
    <property type="match status" value="1"/>
</dbReference>
<evidence type="ECO:0000256" key="3">
    <source>
        <dbReference type="ARBA" id="ARBA00012891"/>
    </source>
</evidence>
<dbReference type="InterPro" id="IPR013497">
    <property type="entry name" value="Topo_IA_cen"/>
</dbReference>
<dbReference type="AlphaFoldDB" id="A0A6C0IAQ7"/>
<comment type="catalytic activity">
    <reaction evidence="1">
        <text>ATP-independent breakage of single-stranded DNA, followed by passage and rejoining.</text>
        <dbReference type="EC" id="5.6.2.1"/>
    </reaction>
</comment>
<dbReference type="Gene3D" id="1.10.460.10">
    <property type="entry name" value="Topoisomerase I, domain 2"/>
    <property type="match status" value="2"/>
</dbReference>
<dbReference type="EC" id="5.6.2.1" evidence="3"/>
<feature type="compositionally biased region" description="Basic and acidic residues" evidence="7">
    <location>
        <begin position="336"/>
        <end position="351"/>
    </location>
</feature>
<dbReference type="PROSITE" id="PS00396">
    <property type="entry name" value="TOPO_IA_1"/>
    <property type="match status" value="1"/>
</dbReference>
<feature type="domain" description="Topo IA-type catalytic" evidence="9">
    <location>
        <begin position="130"/>
        <end position="615"/>
    </location>
</feature>
<keyword evidence="5" id="KW-0238">DNA-binding</keyword>
<accession>A0A6C0IAQ7</accession>
<evidence type="ECO:0000259" key="9">
    <source>
        <dbReference type="PROSITE" id="PS52039"/>
    </source>
</evidence>
<dbReference type="InterPro" id="IPR013825">
    <property type="entry name" value="Topo_IA_cen_sub2"/>
</dbReference>
<dbReference type="InterPro" id="IPR023406">
    <property type="entry name" value="Topo_IA_AS"/>
</dbReference>
<name>A0A6C0IAQ7_9ZZZZ</name>
<dbReference type="SMART" id="SM00436">
    <property type="entry name" value="TOP1Bc"/>
    <property type="match status" value="1"/>
</dbReference>
<evidence type="ECO:0000313" key="10">
    <source>
        <dbReference type="EMBL" id="QHT90044.1"/>
    </source>
</evidence>
<feature type="region of interest" description="Disordered" evidence="7">
    <location>
        <begin position="323"/>
        <end position="351"/>
    </location>
</feature>
<dbReference type="InterPro" id="IPR023405">
    <property type="entry name" value="Topo_IA_core_domain"/>
</dbReference>
<dbReference type="PANTHER" id="PTHR42785">
    <property type="entry name" value="DNA TOPOISOMERASE, TYPE IA, CORE"/>
    <property type="match status" value="1"/>
</dbReference>
<dbReference type="PROSITE" id="PS50880">
    <property type="entry name" value="TOPRIM"/>
    <property type="match status" value="1"/>
</dbReference>
<feature type="domain" description="Toprim" evidence="8">
    <location>
        <begin position="3"/>
        <end position="114"/>
    </location>
</feature>
<proteinExistence type="inferred from homology"/>
<dbReference type="Gene3D" id="1.10.290.10">
    <property type="entry name" value="Topoisomerase I, domain 4"/>
    <property type="match status" value="1"/>
</dbReference>
<dbReference type="InterPro" id="IPR000380">
    <property type="entry name" value="Topo_IA"/>
</dbReference>
<dbReference type="InterPro" id="IPR003602">
    <property type="entry name" value="Topo_IA_DNA-bd_dom"/>
</dbReference>
<protein>
    <recommendedName>
        <fullName evidence="3">DNA topoisomerase</fullName>
        <ecNumber evidence="3">5.6.2.1</ecNumber>
    </recommendedName>
</protein>